<protein>
    <submittedName>
        <fullName evidence="1">Uncharacterized protein</fullName>
    </submittedName>
</protein>
<evidence type="ECO:0000313" key="2">
    <source>
        <dbReference type="Proteomes" id="UP000552038"/>
    </source>
</evidence>
<evidence type="ECO:0000313" key="1">
    <source>
        <dbReference type="EMBL" id="NOJ70275.1"/>
    </source>
</evidence>
<comment type="caution">
    <text evidence="1">The sequence shown here is derived from an EMBL/GenBank/DDBJ whole genome shotgun (WGS) entry which is preliminary data.</text>
</comment>
<dbReference type="Proteomes" id="UP000552038">
    <property type="component" value="Unassembled WGS sequence"/>
</dbReference>
<accession>A0AAP6ZU57</accession>
<reference evidence="1 2" key="1">
    <citation type="submission" date="2020-05" db="EMBL/GenBank/DDBJ databases">
        <title>Whole genome sequencing and identification of novel metabolites from Paenibacillus alvei strain JR949.</title>
        <authorList>
            <person name="Rajendhran J."/>
            <person name="Sree Pranav P."/>
            <person name="Mahalakshmi B."/>
            <person name="Karthikeyan R."/>
        </authorList>
    </citation>
    <scope>NUCLEOTIDE SEQUENCE [LARGE SCALE GENOMIC DNA]</scope>
    <source>
        <strain evidence="1 2">JR949</strain>
    </source>
</reference>
<organism evidence="1 2">
    <name type="scientific">Paenibacillus alvei</name>
    <name type="common">Bacillus alvei</name>
    <dbReference type="NCBI Taxonomy" id="44250"/>
    <lineage>
        <taxon>Bacteria</taxon>
        <taxon>Bacillati</taxon>
        <taxon>Bacillota</taxon>
        <taxon>Bacilli</taxon>
        <taxon>Bacillales</taxon>
        <taxon>Paenibacillaceae</taxon>
        <taxon>Paenibacillus</taxon>
    </lineage>
</organism>
<dbReference type="AlphaFoldDB" id="A0AAP6ZU57"/>
<gene>
    <name evidence="1" type="ORF">HMI46_06880</name>
</gene>
<sequence>MNGDIRRRIWKTEDDRNPYENTIKNKKAPAAFQVESPTGAPFYFIVDA</sequence>
<dbReference type="EMBL" id="JABFOR010000006">
    <property type="protein sequence ID" value="NOJ70275.1"/>
    <property type="molecule type" value="Genomic_DNA"/>
</dbReference>
<proteinExistence type="predicted"/>
<name>A0AAP6ZU57_PAEAL</name>